<protein>
    <submittedName>
        <fullName evidence="2">Uncharacterized protein</fullName>
    </submittedName>
</protein>
<organism evidence="2 3">
    <name type="scientific">Sphingobium cyanobacteriorum</name>
    <dbReference type="NCBI Taxonomy" id="3063954"/>
    <lineage>
        <taxon>Bacteria</taxon>
        <taxon>Pseudomonadati</taxon>
        <taxon>Pseudomonadota</taxon>
        <taxon>Alphaproteobacteria</taxon>
        <taxon>Sphingomonadales</taxon>
        <taxon>Sphingomonadaceae</taxon>
        <taxon>Sphingobium</taxon>
    </lineage>
</organism>
<dbReference type="EMBL" id="JAUQOM010000045">
    <property type="protein sequence ID" value="MDO7837581.1"/>
    <property type="molecule type" value="Genomic_DNA"/>
</dbReference>
<keyword evidence="3" id="KW-1185">Reference proteome</keyword>
<feature type="region of interest" description="Disordered" evidence="1">
    <location>
        <begin position="72"/>
        <end position="94"/>
    </location>
</feature>
<gene>
    <name evidence="2" type="ORF">Q4610_21345</name>
</gene>
<accession>A0ABT8ZVV4</accession>
<proteinExistence type="predicted"/>
<feature type="compositionally biased region" description="Low complexity" evidence="1">
    <location>
        <begin position="75"/>
        <end position="87"/>
    </location>
</feature>
<name>A0ABT8ZVV4_9SPHN</name>
<evidence type="ECO:0000313" key="2">
    <source>
        <dbReference type="EMBL" id="MDO7837581.1"/>
    </source>
</evidence>
<reference evidence="2" key="1">
    <citation type="submission" date="2023-07" db="EMBL/GenBank/DDBJ databases">
        <title>Bacterial whole genome sequence for Sphingobium sp. HBC34.</title>
        <authorList>
            <person name="Le V."/>
            <person name="Ko S.-R."/>
            <person name="Ahn C.-Y."/>
            <person name="Oh H.-M."/>
        </authorList>
    </citation>
    <scope>NUCLEOTIDE SEQUENCE</scope>
    <source>
        <strain evidence="2">HBC34</strain>
    </source>
</reference>
<evidence type="ECO:0000313" key="3">
    <source>
        <dbReference type="Proteomes" id="UP001176471"/>
    </source>
</evidence>
<dbReference type="Proteomes" id="UP001176471">
    <property type="component" value="Unassembled WGS sequence"/>
</dbReference>
<evidence type="ECO:0000256" key="1">
    <source>
        <dbReference type="SAM" id="MobiDB-lite"/>
    </source>
</evidence>
<comment type="caution">
    <text evidence="2">The sequence shown here is derived from an EMBL/GenBank/DDBJ whole genome shotgun (WGS) entry which is preliminary data.</text>
</comment>
<sequence>MIRELTAEVRFESGIDALVAGKRYAFLAIVGDRYVARLGAAVADEPGYYPIPSIGRIPTACLRCKSTLMRSTPNSASALGLPGSLSPRRSRPGG</sequence>